<keyword evidence="3" id="KW-1185">Reference proteome</keyword>
<dbReference type="Proteomes" id="UP000785679">
    <property type="component" value="Unassembled WGS sequence"/>
</dbReference>
<comment type="caution">
    <text evidence="2">The sequence shown here is derived from an EMBL/GenBank/DDBJ whole genome shotgun (WGS) entry which is preliminary data.</text>
</comment>
<dbReference type="EMBL" id="RRYP01017702">
    <property type="protein sequence ID" value="TNV73991.1"/>
    <property type="molecule type" value="Genomic_DNA"/>
</dbReference>
<keyword evidence="1" id="KW-0472">Membrane</keyword>
<keyword evidence="1" id="KW-1133">Transmembrane helix</keyword>
<keyword evidence="1" id="KW-0812">Transmembrane</keyword>
<evidence type="ECO:0000313" key="2">
    <source>
        <dbReference type="EMBL" id="TNV73991.1"/>
    </source>
</evidence>
<sequence length="97" mass="10886">MDICVLQGNLTPLNYLLLILCSLTCLLFSKNSRRVATSLTRCFLLSVNISVLPPWNSDLVRFLVYILNIIVQPWGVPTVLSLDQVPAPKGSRFETHD</sequence>
<gene>
    <name evidence="2" type="ORF">FGO68_gene7518</name>
</gene>
<evidence type="ECO:0000256" key="1">
    <source>
        <dbReference type="SAM" id="Phobius"/>
    </source>
</evidence>
<dbReference type="AlphaFoldDB" id="A0A8J8NG43"/>
<protein>
    <submittedName>
        <fullName evidence="2">Uncharacterized protein</fullName>
    </submittedName>
</protein>
<feature type="transmembrane region" description="Helical" evidence="1">
    <location>
        <begin position="12"/>
        <end position="28"/>
    </location>
</feature>
<accession>A0A8J8NG43</accession>
<organism evidence="2 3">
    <name type="scientific">Halteria grandinella</name>
    <dbReference type="NCBI Taxonomy" id="5974"/>
    <lineage>
        <taxon>Eukaryota</taxon>
        <taxon>Sar</taxon>
        <taxon>Alveolata</taxon>
        <taxon>Ciliophora</taxon>
        <taxon>Intramacronucleata</taxon>
        <taxon>Spirotrichea</taxon>
        <taxon>Stichotrichia</taxon>
        <taxon>Sporadotrichida</taxon>
        <taxon>Halteriidae</taxon>
        <taxon>Halteria</taxon>
    </lineage>
</organism>
<proteinExistence type="predicted"/>
<evidence type="ECO:0000313" key="3">
    <source>
        <dbReference type="Proteomes" id="UP000785679"/>
    </source>
</evidence>
<reference evidence="2" key="1">
    <citation type="submission" date="2019-06" db="EMBL/GenBank/DDBJ databases">
        <authorList>
            <person name="Zheng W."/>
        </authorList>
    </citation>
    <scope>NUCLEOTIDE SEQUENCE</scope>
    <source>
        <strain evidence="2">QDHG01</strain>
    </source>
</reference>
<name>A0A8J8NG43_HALGN</name>